<dbReference type="InterPro" id="IPR000477">
    <property type="entry name" value="RT_dom"/>
</dbReference>
<dbReference type="Pfam" id="PF00078">
    <property type="entry name" value="RVT_1"/>
    <property type="match status" value="1"/>
</dbReference>
<gene>
    <name evidence="2" type="ORF">QYM36_013198</name>
</gene>
<dbReference type="AlphaFoldDB" id="A0AA88HPJ3"/>
<evidence type="ECO:0000313" key="2">
    <source>
        <dbReference type="EMBL" id="KAK2709456.1"/>
    </source>
</evidence>
<comment type="caution">
    <text evidence="2">The sequence shown here is derived from an EMBL/GenBank/DDBJ whole genome shotgun (WGS) entry which is preliminary data.</text>
</comment>
<protein>
    <recommendedName>
        <fullName evidence="1">Reverse transcriptase domain-containing protein</fullName>
    </recommendedName>
</protein>
<reference evidence="2" key="1">
    <citation type="submission" date="2023-07" db="EMBL/GenBank/DDBJ databases">
        <title>Chromosome-level genome assembly of Artemia franciscana.</title>
        <authorList>
            <person name="Jo E."/>
        </authorList>
    </citation>
    <scope>NUCLEOTIDE SEQUENCE</scope>
    <source>
        <tissue evidence="2">Whole body</tissue>
    </source>
</reference>
<accession>A0AA88HPJ3</accession>
<feature type="domain" description="Reverse transcriptase" evidence="1">
    <location>
        <begin position="1"/>
        <end position="123"/>
    </location>
</feature>
<dbReference type="PROSITE" id="PS50878">
    <property type="entry name" value="RT_POL"/>
    <property type="match status" value="1"/>
</dbReference>
<sequence length="134" mass="14982">MKAYYEHCKATVRVLGEEIEAFNVDSGAKQGSILSLVLFNYCIDWVLERSPSSFNGVIMGLGINVSDLDYANDIVALAADPATAEERLNEIAYFSLLLGMKIKTIKTKVIDLNIQSDFMDRNWKKSKDSLILAR</sequence>
<proteinExistence type="predicted"/>
<evidence type="ECO:0000313" key="3">
    <source>
        <dbReference type="Proteomes" id="UP001187531"/>
    </source>
</evidence>
<dbReference type="Proteomes" id="UP001187531">
    <property type="component" value="Unassembled WGS sequence"/>
</dbReference>
<name>A0AA88HPJ3_ARTSF</name>
<dbReference type="PANTHER" id="PTHR47027:SF20">
    <property type="entry name" value="REVERSE TRANSCRIPTASE-LIKE PROTEIN WITH RNA-DIRECTED DNA POLYMERASE DOMAIN"/>
    <property type="match status" value="1"/>
</dbReference>
<evidence type="ECO:0000259" key="1">
    <source>
        <dbReference type="PROSITE" id="PS50878"/>
    </source>
</evidence>
<dbReference type="PANTHER" id="PTHR47027">
    <property type="entry name" value="REVERSE TRANSCRIPTASE DOMAIN-CONTAINING PROTEIN"/>
    <property type="match status" value="1"/>
</dbReference>
<organism evidence="2 3">
    <name type="scientific">Artemia franciscana</name>
    <name type="common">Brine shrimp</name>
    <name type="synonym">Artemia sanfranciscana</name>
    <dbReference type="NCBI Taxonomy" id="6661"/>
    <lineage>
        <taxon>Eukaryota</taxon>
        <taxon>Metazoa</taxon>
        <taxon>Ecdysozoa</taxon>
        <taxon>Arthropoda</taxon>
        <taxon>Crustacea</taxon>
        <taxon>Branchiopoda</taxon>
        <taxon>Anostraca</taxon>
        <taxon>Artemiidae</taxon>
        <taxon>Artemia</taxon>
    </lineage>
</organism>
<keyword evidence="3" id="KW-1185">Reference proteome</keyword>
<dbReference type="EMBL" id="JAVRJZ010000017">
    <property type="protein sequence ID" value="KAK2709456.1"/>
    <property type="molecule type" value="Genomic_DNA"/>
</dbReference>